<evidence type="ECO:0000313" key="1">
    <source>
        <dbReference type="EMBL" id="KAJ9638207.1"/>
    </source>
</evidence>
<name>A0ACC2YS92_9PEZI</name>
<dbReference type="Proteomes" id="UP001172680">
    <property type="component" value="Unassembled WGS sequence"/>
</dbReference>
<dbReference type="EMBL" id="JAPDRP010000021">
    <property type="protein sequence ID" value="KAJ9638207.1"/>
    <property type="molecule type" value="Genomic_DNA"/>
</dbReference>
<protein>
    <submittedName>
        <fullName evidence="1">Uncharacterized protein</fullName>
    </submittedName>
</protein>
<gene>
    <name evidence="1" type="ORF">H2199_006894</name>
</gene>
<comment type="caution">
    <text evidence="1">The sequence shown here is derived from an EMBL/GenBank/DDBJ whole genome shotgun (WGS) entry which is preliminary data.</text>
</comment>
<accession>A0ACC2YS92</accession>
<sequence length="529" mass="59626">MKLIELESEEYPPPCTAAPSAPRTDYAPPLSLTRPLVKAILGDGETPGCSSTWRFRSDSDFVAPADVLAAESRTTNSWHQSLGSEGFQSSEAIAAWLEQLIRGELAKVRYEEISWSGSSFGEEGLPIYFDAGEQRRSPTQTGFSVILVPVGIDTSALQRIRDGNWPPTQSYVRILERLQLSGHISDATSQDTMMDELRGGATALRKILKFRERAAKRENALTLNVHKERPSTLPPSYPASDNSSLEAPIAYFDMVYDIQRYNYTGAIRHIVISYNDREQIRVDIEHNMRLRWQRALRTEYRKERRALRERKREAYYLDDEQERSRIDREKRLLNKRIFDECKSRELSEAAAGLQRQIQVPLAELTDVYTYYLAQRSDIVARSTTLPELVENLDDKLTPLADTIDSSWRDLEEQIDTLDTLLTHANTVARKVVTQLHRLTALDVQDPDARAEEVSKRLEHPEALDFVGRTVENMQTIHDVALSAGERADRLAAGAQGVAIGALDVMVAAEDCVVYAEVEGISGKADFGIR</sequence>
<proteinExistence type="predicted"/>
<reference evidence="1" key="1">
    <citation type="submission" date="2022-10" db="EMBL/GenBank/DDBJ databases">
        <title>Culturing micro-colonial fungi from biological soil crusts in the Mojave desert and describing Neophaeococcomyces mojavensis, and introducing the new genera and species Taxawa tesnikishii.</title>
        <authorList>
            <person name="Kurbessoian T."/>
            <person name="Stajich J.E."/>
        </authorList>
    </citation>
    <scope>NUCLEOTIDE SEQUENCE</scope>
    <source>
        <strain evidence="1">JES_115</strain>
    </source>
</reference>
<keyword evidence="2" id="KW-1185">Reference proteome</keyword>
<organism evidence="1 2">
    <name type="scientific">Coniosporium tulheliwenetii</name>
    <dbReference type="NCBI Taxonomy" id="3383036"/>
    <lineage>
        <taxon>Eukaryota</taxon>
        <taxon>Fungi</taxon>
        <taxon>Dikarya</taxon>
        <taxon>Ascomycota</taxon>
        <taxon>Pezizomycotina</taxon>
        <taxon>Dothideomycetes</taxon>
        <taxon>Dothideomycetes incertae sedis</taxon>
        <taxon>Coniosporium</taxon>
    </lineage>
</organism>
<evidence type="ECO:0000313" key="2">
    <source>
        <dbReference type="Proteomes" id="UP001172680"/>
    </source>
</evidence>